<dbReference type="RefSeq" id="WP_212694832.1">
    <property type="nucleotide sequence ID" value="NZ_CP058649.1"/>
</dbReference>
<evidence type="ECO:0000313" key="2">
    <source>
        <dbReference type="EMBL" id="QUI24140.1"/>
    </source>
</evidence>
<dbReference type="GO" id="GO:0030288">
    <property type="term" value="C:outer membrane-bounded periplasmic space"/>
    <property type="evidence" value="ECO:0007669"/>
    <property type="project" value="TreeGrafter"/>
</dbReference>
<dbReference type="InterPro" id="IPR013693">
    <property type="entry name" value="SpoIID/LytB_N"/>
</dbReference>
<dbReference type="InterPro" id="IPR051922">
    <property type="entry name" value="Bact_Sporulation_Assoc"/>
</dbReference>
<accession>A0A8J8MLV3</accession>
<reference evidence="2" key="1">
    <citation type="submission" date="2020-07" db="EMBL/GenBank/DDBJ databases">
        <title>Vallitalea pronyensis genome.</title>
        <authorList>
            <person name="Postec A."/>
        </authorList>
    </citation>
    <scope>NUCLEOTIDE SEQUENCE</scope>
    <source>
        <strain evidence="2">FatNI3</strain>
    </source>
</reference>
<name>A0A8J8MLV3_9FIRM</name>
<dbReference type="EMBL" id="CP058649">
    <property type="protein sequence ID" value="QUI24140.1"/>
    <property type="molecule type" value="Genomic_DNA"/>
</dbReference>
<dbReference type="PANTHER" id="PTHR30032">
    <property type="entry name" value="N-ACETYLMURAMOYL-L-ALANINE AMIDASE-RELATED"/>
    <property type="match status" value="1"/>
</dbReference>
<dbReference type="NCBIfam" id="TIGR02669">
    <property type="entry name" value="SpoIID_LytB"/>
    <property type="match status" value="1"/>
</dbReference>
<dbReference type="Proteomes" id="UP000683246">
    <property type="component" value="Chromosome"/>
</dbReference>
<dbReference type="InterPro" id="IPR013486">
    <property type="entry name" value="SpoIID/LytB"/>
</dbReference>
<proteinExistence type="predicted"/>
<dbReference type="PANTHER" id="PTHR30032:SF4">
    <property type="entry name" value="AMIDASE ENHANCER"/>
    <property type="match status" value="1"/>
</dbReference>
<feature type="domain" description="Sporulation stage II protein D amidase enhancer LytB N-terminal" evidence="1">
    <location>
        <begin position="210"/>
        <end position="302"/>
    </location>
</feature>
<dbReference type="AlphaFoldDB" id="A0A8J8MLV3"/>
<dbReference type="GO" id="GO:0030435">
    <property type="term" value="P:sporulation resulting in formation of a cellular spore"/>
    <property type="evidence" value="ECO:0007669"/>
    <property type="project" value="InterPro"/>
</dbReference>
<dbReference type="KEGG" id="vpy:HZI73_18395"/>
<organism evidence="2 3">
    <name type="scientific">Vallitalea pronyensis</name>
    <dbReference type="NCBI Taxonomy" id="1348613"/>
    <lineage>
        <taxon>Bacteria</taxon>
        <taxon>Bacillati</taxon>
        <taxon>Bacillota</taxon>
        <taxon>Clostridia</taxon>
        <taxon>Lachnospirales</taxon>
        <taxon>Vallitaleaceae</taxon>
        <taxon>Vallitalea</taxon>
    </lineage>
</organism>
<dbReference type="Pfam" id="PF08486">
    <property type="entry name" value="SpoIID"/>
    <property type="match status" value="1"/>
</dbReference>
<keyword evidence="3" id="KW-1185">Reference proteome</keyword>
<evidence type="ECO:0000313" key="3">
    <source>
        <dbReference type="Proteomes" id="UP000683246"/>
    </source>
</evidence>
<gene>
    <name evidence="2" type="ORF">HZI73_18395</name>
</gene>
<sequence length="527" mass="58957">MKKVFLWVNIVLIVTITLVGSNDSYAEKMNNKALRIGLLSKYHAIHSLTMHNQAINMGYVLDDEFVSEHVFMSNDGYTIKPATNTYLVSQDVQPSYIAVTPFVNALKADGYKAYGGTIGKGVWKVYVEVADDNEAKIAAHKIKAKHTLTLDTVGDNGYRTLMTFSGTGIIMENANEHPQFLSMDQTEVPVIDLGDRQYRGRMEIGRYGNSGVSAVNVIGLNDYLYGVVPSEMPSSWPIEALKAQAVAVRNFAIYHSEIIPKYKNKPYVLCDTQNSQAYKGFGHEYPSTNRAVNETTNRMVYYNNRVVPTFYFSTSGGHTENSENVWSGTIPYLKGIPDLYELEPYKEPWIKELTARDIEDKLAGYDVHIGQIVDVIPRDYTKAGRVMDLCIVGTKGEHILKKETMRTWLGLHSRKFEVVRDKDVLRHAFSVQGIGGVSEQEKDGLYVVDASGQPRQLSVNTEQTIVISQDNINSIPSIQGKKDTYFFVGQGNGHGVGMSQSGAKCMAGVGFAYDEILKYYYRDIEVR</sequence>
<protein>
    <submittedName>
        <fullName evidence="2">SpoIID/LytB domain-containing protein</fullName>
    </submittedName>
</protein>
<evidence type="ECO:0000259" key="1">
    <source>
        <dbReference type="Pfam" id="PF08486"/>
    </source>
</evidence>